<dbReference type="Proteomes" id="UP000035955">
    <property type="component" value="Unassembled WGS sequence"/>
</dbReference>
<accession>A0A0J6VNW3</accession>
<dbReference type="RefSeq" id="WP_048443420.1">
    <property type="nucleotide sequence ID" value="NZ_LABY01000040.1"/>
</dbReference>
<dbReference type="GO" id="GO:0009103">
    <property type="term" value="P:lipopolysaccharide biosynthetic process"/>
    <property type="evidence" value="ECO:0007669"/>
    <property type="project" value="TreeGrafter"/>
</dbReference>
<feature type="domain" description="Acyltransferase 3" evidence="2">
    <location>
        <begin position="6"/>
        <end position="330"/>
    </location>
</feature>
<feature type="domain" description="SGNH" evidence="3">
    <location>
        <begin position="409"/>
        <end position="623"/>
    </location>
</feature>
<dbReference type="OrthoDB" id="9796461at2"/>
<evidence type="ECO:0000259" key="2">
    <source>
        <dbReference type="Pfam" id="PF01757"/>
    </source>
</evidence>
<evidence type="ECO:0000313" key="5">
    <source>
        <dbReference type="Proteomes" id="UP000035955"/>
    </source>
</evidence>
<feature type="transmembrane region" description="Helical" evidence="1">
    <location>
        <begin position="288"/>
        <end position="305"/>
    </location>
</feature>
<keyword evidence="5" id="KW-1185">Reference proteome</keyword>
<name>A0A0J6VNW3_9HYPH</name>
<feature type="transmembrane region" description="Helical" evidence="1">
    <location>
        <begin position="99"/>
        <end position="117"/>
    </location>
</feature>
<keyword evidence="1" id="KW-0812">Transmembrane</keyword>
<evidence type="ECO:0000259" key="3">
    <source>
        <dbReference type="Pfam" id="PF19040"/>
    </source>
</evidence>
<feature type="transmembrane region" description="Helical" evidence="1">
    <location>
        <begin position="160"/>
        <end position="181"/>
    </location>
</feature>
<dbReference type="AlphaFoldDB" id="A0A0J6VNW3"/>
<dbReference type="GO" id="GO:0016020">
    <property type="term" value="C:membrane"/>
    <property type="evidence" value="ECO:0007669"/>
    <property type="project" value="TreeGrafter"/>
</dbReference>
<feature type="transmembrane region" description="Helical" evidence="1">
    <location>
        <begin position="246"/>
        <end position="268"/>
    </location>
</feature>
<feature type="transmembrane region" description="Helical" evidence="1">
    <location>
        <begin position="31"/>
        <end position="51"/>
    </location>
</feature>
<dbReference type="GO" id="GO:0016747">
    <property type="term" value="F:acyltransferase activity, transferring groups other than amino-acyl groups"/>
    <property type="evidence" value="ECO:0007669"/>
    <property type="project" value="InterPro"/>
</dbReference>
<feature type="transmembrane region" description="Helical" evidence="1">
    <location>
        <begin position="349"/>
        <end position="369"/>
    </location>
</feature>
<proteinExistence type="predicted"/>
<dbReference type="InterPro" id="IPR043968">
    <property type="entry name" value="SGNH"/>
</dbReference>
<sequence length="645" mass="69815">MRRVPEIQGLRAVCIFAVLIFHTSQRWLPSGYLGVDAFFGISGFVITGLIIDQHRSGRFSLRQFYIARAARLLPSLMVTVALTVVGFSLLYGFNDFRPLSLSALAAALSTSNILFWMEAGYFDEISKYKPLLHTWSLGVEEQFYLIWPLSLTFLLGWRKVALGVIALFTLLGLAAAVAASATSPDAVFFLTPFRLHQFGFGAIFALLSRSRQDFLADGLLKLLVIGAGLLLCAMSLASFQSTLSQVAAQSAASLAAAIGCWAAVALHARGCRSLLGGRLAVFFGDRSYAIYLAHWPVIIAFLTLVEEPTKFQRLGMLALSVAAGLVLSAAVEHPFRLKGKHDPARGRKLAASLGSAVAAVTVAGAALLAPQRWWLKPGETAVEARAVAAELNAALQTVCRVPITAQTRASDVEACFSSTEKNVLVIGDSKAAAIALALTQYPEIRVTELSLSGCPPYLGTDESLLRWQSDNLQPCRIVPGGPWAQVGELILTLRGLQGVVLAGNTNAQEFSARHLVENVAWLQGRSFVPAVVDNTPLWITSVIRLHDAHRIVANDLRPFMDLHHYPYQRDRASVIQQESARRGVHTVKVLDTLCGASCPAYTGDRIMYFDKVHLTAAGASVLGQSGAFDHFVNGVLGRQPAYTMK</sequence>
<evidence type="ECO:0008006" key="6">
    <source>
        <dbReference type="Google" id="ProtNLM"/>
    </source>
</evidence>
<comment type="caution">
    <text evidence="4">The sequence shown here is derived from an EMBL/GenBank/DDBJ whole genome shotgun (WGS) entry which is preliminary data.</text>
</comment>
<dbReference type="InterPro" id="IPR002656">
    <property type="entry name" value="Acyl_transf_3_dom"/>
</dbReference>
<dbReference type="Pfam" id="PF01757">
    <property type="entry name" value="Acyl_transf_3"/>
    <property type="match status" value="1"/>
</dbReference>
<dbReference type="InterPro" id="IPR050879">
    <property type="entry name" value="Acyltransferase_3"/>
</dbReference>
<feature type="transmembrane region" description="Helical" evidence="1">
    <location>
        <begin position="219"/>
        <end position="240"/>
    </location>
</feature>
<evidence type="ECO:0000256" key="1">
    <source>
        <dbReference type="SAM" id="Phobius"/>
    </source>
</evidence>
<gene>
    <name evidence="4" type="ORF">VQ02_06910</name>
</gene>
<feature type="transmembrane region" description="Helical" evidence="1">
    <location>
        <begin position="187"/>
        <end position="207"/>
    </location>
</feature>
<organism evidence="4 5">
    <name type="scientific">Methylobacterium variabile</name>
    <dbReference type="NCBI Taxonomy" id="298794"/>
    <lineage>
        <taxon>Bacteria</taxon>
        <taxon>Pseudomonadati</taxon>
        <taxon>Pseudomonadota</taxon>
        <taxon>Alphaproteobacteria</taxon>
        <taxon>Hyphomicrobiales</taxon>
        <taxon>Methylobacteriaceae</taxon>
        <taxon>Methylobacterium</taxon>
    </lineage>
</organism>
<reference evidence="4 5" key="1">
    <citation type="submission" date="2015-03" db="EMBL/GenBank/DDBJ databases">
        <title>Genome sequencing of Methylobacterium variabile DSM 16961.</title>
        <authorList>
            <person name="Chaudhry V."/>
            <person name="Patil P.B."/>
        </authorList>
    </citation>
    <scope>NUCLEOTIDE SEQUENCE [LARGE SCALE GENOMIC DNA]</scope>
    <source>
        <strain evidence="4 5">DSM 16961</strain>
    </source>
</reference>
<evidence type="ECO:0000313" key="4">
    <source>
        <dbReference type="EMBL" id="KMO40896.1"/>
    </source>
</evidence>
<dbReference type="EMBL" id="LABY01000040">
    <property type="protein sequence ID" value="KMO40896.1"/>
    <property type="molecule type" value="Genomic_DNA"/>
</dbReference>
<feature type="transmembrane region" description="Helical" evidence="1">
    <location>
        <begin position="311"/>
        <end position="329"/>
    </location>
</feature>
<feature type="transmembrane region" description="Helical" evidence="1">
    <location>
        <begin position="72"/>
        <end position="93"/>
    </location>
</feature>
<feature type="transmembrane region" description="Helical" evidence="1">
    <location>
        <begin position="7"/>
        <end position="25"/>
    </location>
</feature>
<keyword evidence="1" id="KW-1133">Transmembrane helix</keyword>
<dbReference type="Pfam" id="PF19040">
    <property type="entry name" value="SGNH"/>
    <property type="match status" value="1"/>
</dbReference>
<dbReference type="PATRIC" id="fig|298794.3.peg.5582"/>
<dbReference type="PANTHER" id="PTHR23028">
    <property type="entry name" value="ACETYLTRANSFERASE"/>
    <property type="match status" value="1"/>
</dbReference>
<dbReference type="PANTHER" id="PTHR23028:SF53">
    <property type="entry name" value="ACYL_TRANSF_3 DOMAIN-CONTAINING PROTEIN"/>
    <property type="match status" value="1"/>
</dbReference>
<protein>
    <recommendedName>
        <fullName evidence="6">Acyltransferase</fullName>
    </recommendedName>
</protein>
<keyword evidence="1" id="KW-0472">Membrane</keyword>